<organism evidence="4 5">
    <name type="scientific">Aminobacterium colombiense (strain DSM 12261 / ALA-1)</name>
    <dbReference type="NCBI Taxonomy" id="572547"/>
    <lineage>
        <taxon>Bacteria</taxon>
        <taxon>Thermotogati</taxon>
        <taxon>Synergistota</taxon>
        <taxon>Synergistia</taxon>
        <taxon>Synergistales</taxon>
        <taxon>Aminobacteriaceae</taxon>
        <taxon>Aminobacterium</taxon>
    </lineage>
</organism>
<feature type="domain" description="Asparagine synthetase" evidence="3">
    <location>
        <begin position="7"/>
        <end position="51"/>
    </location>
</feature>
<feature type="transmembrane region" description="Helical" evidence="2">
    <location>
        <begin position="25"/>
        <end position="46"/>
    </location>
</feature>
<dbReference type="GO" id="GO:0016783">
    <property type="term" value="F:sulfurtransferase activity"/>
    <property type="evidence" value="ECO:0007669"/>
    <property type="project" value="InterPro"/>
</dbReference>
<dbReference type="InterPro" id="IPR014729">
    <property type="entry name" value="Rossmann-like_a/b/a_fold"/>
</dbReference>
<reference evidence="4 5" key="1">
    <citation type="journal article" date="2010" name="Stand. Genomic Sci.">
        <title>Complete genome sequence of Aminobacterium colombiense type strain (ALA-1).</title>
        <authorList>
            <person name="Chertkov O."/>
            <person name="Sikorski J."/>
            <person name="Brambilla E."/>
            <person name="Lapidus A."/>
            <person name="Copeland A."/>
            <person name="Glavina Del Rio T."/>
            <person name="Nolan M."/>
            <person name="Lucas S."/>
            <person name="Tice H."/>
            <person name="Cheng J.F."/>
            <person name="Han C."/>
            <person name="Detter J.C."/>
            <person name="Bruce D."/>
            <person name="Tapia R."/>
            <person name="Goodwin L."/>
            <person name="Pitluck S."/>
            <person name="Liolios K."/>
            <person name="Ivanova N."/>
            <person name="Mavromatis K."/>
            <person name="Ovchinnikova G."/>
            <person name="Pati A."/>
            <person name="Chen A."/>
            <person name="Palaniappan K."/>
            <person name="Land M."/>
            <person name="Hauser L."/>
            <person name="Chang Y.J."/>
            <person name="Jeffries C.D."/>
            <person name="Spring S."/>
            <person name="Rohde M."/>
            <person name="Goker M."/>
            <person name="Bristow J."/>
            <person name="Eisen J.A."/>
            <person name="Markowitz V."/>
            <person name="Hugenholtz P."/>
            <person name="Kyrpides N.C."/>
            <person name="Klenk H.P."/>
        </authorList>
    </citation>
    <scope>NUCLEOTIDE SEQUENCE [LARGE SCALE GENOMIC DNA]</scope>
    <source>
        <strain evidence="5">DSM 12261 / ALA-1</strain>
    </source>
</reference>
<accession>D5EH73</accession>
<dbReference type="Proteomes" id="UP000002366">
    <property type="component" value="Chromosome"/>
</dbReference>
<dbReference type="eggNOG" id="COG1606">
    <property type="taxonomic scope" value="Bacteria"/>
</dbReference>
<gene>
    <name evidence="4" type="ordered locus">Amico_1792</name>
</gene>
<protein>
    <submittedName>
        <fullName evidence="4">Queuosine synthesis-like protein</fullName>
    </submittedName>
</protein>
<dbReference type="GO" id="GO:0004066">
    <property type="term" value="F:asparagine synthase (glutamine-hydrolyzing) activity"/>
    <property type="evidence" value="ECO:0007669"/>
    <property type="project" value="InterPro"/>
</dbReference>
<evidence type="ECO:0000256" key="2">
    <source>
        <dbReference type="SAM" id="Phobius"/>
    </source>
</evidence>
<evidence type="ECO:0000256" key="1">
    <source>
        <dbReference type="PIRSR" id="PIRSR006661-1"/>
    </source>
</evidence>
<dbReference type="InterPro" id="IPR052188">
    <property type="entry name" value="Ni-pincer_cofactor_biosynth"/>
</dbReference>
<dbReference type="GO" id="GO:0006529">
    <property type="term" value="P:asparagine biosynthetic process"/>
    <property type="evidence" value="ECO:0007669"/>
    <property type="project" value="InterPro"/>
</dbReference>
<proteinExistence type="predicted"/>
<keyword evidence="2" id="KW-1133">Transmembrane helix</keyword>
<keyword evidence="2" id="KW-0812">Transmembrane</keyword>
<evidence type="ECO:0000313" key="4">
    <source>
        <dbReference type="EMBL" id="ADE57905.1"/>
    </source>
</evidence>
<dbReference type="EMBL" id="CP001997">
    <property type="protein sequence ID" value="ADE57905.1"/>
    <property type="molecule type" value="Genomic_DNA"/>
</dbReference>
<dbReference type="PANTHER" id="PTHR43169:SF4">
    <property type="entry name" value="ATPASE, PP-LOOP SUPERFAMILY-RELATED"/>
    <property type="match status" value="1"/>
</dbReference>
<dbReference type="Gene3D" id="3.40.50.620">
    <property type="entry name" value="HUPs"/>
    <property type="match status" value="1"/>
</dbReference>
<dbReference type="AlphaFoldDB" id="D5EH73"/>
<dbReference type="STRING" id="572547.Amico_1792"/>
<dbReference type="SUPFAM" id="SSF52402">
    <property type="entry name" value="Adenine nucleotide alpha hydrolases-like"/>
    <property type="match status" value="1"/>
</dbReference>
<feature type="active site" description="Nucleophile and sulfur donor" evidence="1">
    <location>
        <position position="182"/>
    </location>
</feature>
<name>D5EH73_AMICL</name>
<dbReference type="PANTHER" id="PTHR43169">
    <property type="entry name" value="EXSB FAMILY PROTEIN"/>
    <property type="match status" value="1"/>
</dbReference>
<dbReference type="HOGENOM" id="CLU_061181_0_2_0"/>
<dbReference type="PIRSF" id="PIRSF006661">
    <property type="entry name" value="PP-lp_UCP006661"/>
    <property type="match status" value="1"/>
</dbReference>
<sequence length="282" mass="31583">MSYTILKKYLPDAVIKKLKQSRRCVVSFSGGIDSAVVVAIMASLMAPEDVHAAMFRSFLHFPEEMERGGLFCHSLGVTLHPLPGPELDVDEVMNNSSERCRFCKKARGRELLEFAKGIEADLVLEGSNADDLKDATRLGTKVLKEMPQIYSPLAEGGLSKDKVRTLAKELDISWWDEQATACLATRFPEGHPLAAAECSRVARAEWALRKAGFSQVRIKVLGAIACLQVPQTLMEQALTRREEILEIGMKEGFHHLMLDLQGYEWGRKWIEEKDLSGRTEHI</sequence>
<dbReference type="InterPro" id="IPR005232">
    <property type="entry name" value="LarE"/>
</dbReference>
<keyword evidence="5" id="KW-1185">Reference proteome</keyword>
<dbReference type="KEGG" id="aco:Amico_1792"/>
<keyword evidence="2" id="KW-0472">Membrane</keyword>
<evidence type="ECO:0000313" key="5">
    <source>
        <dbReference type="Proteomes" id="UP000002366"/>
    </source>
</evidence>
<evidence type="ECO:0000259" key="3">
    <source>
        <dbReference type="Pfam" id="PF00733"/>
    </source>
</evidence>
<dbReference type="InterPro" id="IPR001962">
    <property type="entry name" value="Asn_synthase"/>
</dbReference>
<dbReference type="Pfam" id="PF00733">
    <property type="entry name" value="Asn_synthase"/>
    <property type="match status" value="1"/>
</dbReference>